<proteinExistence type="predicted"/>
<gene>
    <name evidence="1" type="ORF">Acj9p039</name>
</gene>
<protein>
    <submittedName>
        <fullName evidence="1">Uncharacterized protein</fullName>
    </submittedName>
</protein>
<organism evidence="1 2">
    <name type="scientific">Acinetobacter phage Acj9</name>
    <dbReference type="NCBI Taxonomy" id="760939"/>
    <lineage>
        <taxon>Viruses</taxon>
        <taxon>Duplodnaviria</taxon>
        <taxon>Heunggongvirae</taxon>
        <taxon>Uroviricota</taxon>
        <taxon>Caudoviricetes</taxon>
        <taxon>Pantevenvirales</taxon>
        <taxon>Straboviridae</taxon>
        <taxon>Twarogvirinae</taxon>
        <taxon>Acajnonavirus</taxon>
        <taxon>Acajnonavirus acj9</taxon>
    </lineage>
</organism>
<dbReference type="RefSeq" id="YP_004010176.1">
    <property type="nucleotide sequence ID" value="NC_014663.1"/>
</dbReference>
<reference evidence="1 2" key="1">
    <citation type="journal article" date="2010" name="Virol. J.">
        <title>Genomes of the T4-related bacteriophages as windows on microbial genome evolution.</title>
        <authorList>
            <person name="Petrov V.M."/>
            <person name="Ratnayaka S."/>
            <person name="Nolan J.M."/>
            <person name="Miller E.S."/>
            <person name="Karam J.D."/>
        </authorList>
    </citation>
    <scope>NUCLEOTIDE SEQUENCE [LARGE SCALE GENOMIC DNA]</scope>
</reference>
<keyword evidence="2" id="KW-1185">Reference proteome</keyword>
<dbReference type="EMBL" id="HM004124">
    <property type="protein sequence ID" value="ADG59939.1"/>
    <property type="molecule type" value="Genomic_DNA"/>
</dbReference>
<sequence length="147" mass="17323">MKLLHFTLESDEQHPAKLKFSYAFRDENTSRNTTQSVSKDGILMAIRRLSLLRTHKDAVVSSEFNFVHIPGKIRIDRKRGVCDVIEGIIPTYTKFFIANSFPKNRDNLVFPVDDWPNPDTLWENPVRWEYVDHMISELEKLLKMWDN</sequence>
<evidence type="ECO:0000313" key="1">
    <source>
        <dbReference type="EMBL" id="ADG59939.1"/>
    </source>
</evidence>
<dbReference type="GeneID" id="9926473"/>
<accession>E5EPH3</accession>
<name>E5EPH3_9CAUD</name>
<dbReference type="Proteomes" id="UP000008731">
    <property type="component" value="Segment"/>
</dbReference>
<dbReference type="KEGG" id="vg:9926473"/>
<evidence type="ECO:0000313" key="2">
    <source>
        <dbReference type="Proteomes" id="UP000008731"/>
    </source>
</evidence>